<sequence>MFDQLDTQTASQREAALFADFGARLSACMQTCEGLGTHLQGYAAEAVHDRESLQTLPVLRKSELMKYQQANPPFGGFVDMQSLEGQRIFMSPGPVWEPQIPGSDPWQAARALHAAGIRRGHRIHNTFSYHLTPGGFILDEGARALGCVVFPAGAGGTETQVQAIRQCGAQVYVGTPDYLQTLLDHANAEDKPLKTLERAMVSGGALFPAMRKRYEEQGVQVLQCYATADLGVIAYESATAGVVHPGMLINEGLIVEILIPGTSTPVTPGEVGEVVVTRLDPVYPLLRFATGDLSAELAEASPCGRTSMRIKGWMGRADQRVKVRGMFVDPVQLQNLPLEYSELARWRLCVSRENDRDIMTLSVTLKSVAADSHDAAQIAALSSRLEGTLKNMTNLSGKVQVVDSLPNDGVVVEDQRDYEQH</sequence>
<dbReference type="Gene3D" id="3.40.50.12780">
    <property type="entry name" value="N-terminal domain of ligase-like"/>
    <property type="match status" value="1"/>
</dbReference>
<organism evidence="2 3">
    <name type="scientific">Granulosicoccus antarcticus IMCC3135</name>
    <dbReference type="NCBI Taxonomy" id="1192854"/>
    <lineage>
        <taxon>Bacteria</taxon>
        <taxon>Pseudomonadati</taxon>
        <taxon>Pseudomonadota</taxon>
        <taxon>Gammaproteobacteria</taxon>
        <taxon>Chromatiales</taxon>
        <taxon>Granulosicoccaceae</taxon>
        <taxon>Granulosicoccus</taxon>
    </lineage>
</organism>
<evidence type="ECO:0000313" key="3">
    <source>
        <dbReference type="Proteomes" id="UP000250079"/>
    </source>
</evidence>
<protein>
    <submittedName>
        <fullName evidence="2">Phenylacetate-coenzyme A ligase</fullName>
        <ecNumber evidence="2">6.2.1.30</ecNumber>
    </submittedName>
</protein>
<dbReference type="PANTHER" id="PTHR43845">
    <property type="entry name" value="BLR5969 PROTEIN"/>
    <property type="match status" value="1"/>
</dbReference>
<dbReference type="SUPFAM" id="SSF56801">
    <property type="entry name" value="Acetyl-CoA synthetase-like"/>
    <property type="match status" value="1"/>
</dbReference>
<dbReference type="InterPro" id="IPR000873">
    <property type="entry name" value="AMP-dep_synth/lig_dom"/>
</dbReference>
<dbReference type="KEGG" id="gai:IMCC3135_24435"/>
<proteinExistence type="predicted"/>
<dbReference type="Proteomes" id="UP000250079">
    <property type="component" value="Chromosome"/>
</dbReference>
<dbReference type="EMBL" id="CP018632">
    <property type="protein sequence ID" value="ASJ74954.1"/>
    <property type="molecule type" value="Genomic_DNA"/>
</dbReference>
<keyword evidence="2" id="KW-0436">Ligase</keyword>
<accession>A0A2Z2P545</accession>
<dbReference type="AlphaFoldDB" id="A0A2Z2P545"/>
<dbReference type="PANTHER" id="PTHR43845:SF1">
    <property type="entry name" value="BLR5969 PROTEIN"/>
    <property type="match status" value="1"/>
</dbReference>
<dbReference type="Pfam" id="PF00501">
    <property type="entry name" value="AMP-binding"/>
    <property type="match status" value="1"/>
</dbReference>
<evidence type="ECO:0000313" key="2">
    <source>
        <dbReference type="EMBL" id="ASJ74954.1"/>
    </source>
</evidence>
<gene>
    <name evidence="2" type="ORF">IMCC3135_24435</name>
</gene>
<dbReference type="GO" id="GO:0047475">
    <property type="term" value="F:phenylacetate-CoA ligase activity"/>
    <property type="evidence" value="ECO:0007669"/>
    <property type="project" value="UniProtKB-EC"/>
</dbReference>
<dbReference type="InterPro" id="IPR045851">
    <property type="entry name" value="AMP-bd_C_sf"/>
</dbReference>
<dbReference type="InterPro" id="IPR042099">
    <property type="entry name" value="ANL_N_sf"/>
</dbReference>
<dbReference type="RefSeq" id="WP_205737697.1">
    <property type="nucleotide sequence ID" value="NZ_CP018632.1"/>
</dbReference>
<evidence type="ECO:0000259" key="1">
    <source>
        <dbReference type="Pfam" id="PF00501"/>
    </source>
</evidence>
<feature type="domain" description="AMP-dependent synthetase/ligase" evidence="1">
    <location>
        <begin position="146"/>
        <end position="276"/>
    </location>
</feature>
<keyword evidence="3" id="KW-1185">Reference proteome</keyword>
<reference evidence="2 3" key="1">
    <citation type="submission" date="2016-12" db="EMBL/GenBank/DDBJ databases">
        <authorList>
            <person name="Song W.-J."/>
            <person name="Kurnit D.M."/>
        </authorList>
    </citation>
    <scope>NUCLEOTIDE SEQUENCE [LARGE SCALE GENOMIC DNA]</scope>
    <source>
        <strain evidence="2 3">IMCC3135</strain>
    </source>
</reference>
<dbReference type="EC" id="6.2.1.30" evidence="2"/>
<dbReference type="Gene3D" id="3.30.300.30">
    <property type="match status" value="1"/>
</dbReference>
<name>A0A2Z2P545_9GAMM</name>